<dbReference type="Proteomes" id="UP001149331">
    <property type="component" value="Unassembled WGS sequence"/>
</dbReference>
<proteinExistence type="predicted"/>
<evidence type="ECO:0000313" key="1">
    <source>
        <dbReference type="EMBL" id="MDE1202352.1"/>
    </source>
</evidence>
<name>A0AAJ3F6V9_MEDGN</name>
<protein>
    <submittedName>
        <fullName evidence="2">Uncharacterized protein</fullName>
    </submittedName>
</protein>
<evidence type="ECO:0000313" key="3">
    <source>
        <dbReference type="Proteomes" id="UP001296643"/>
    </source>
</evidence>
<reference evidence="2" key="2">
    <citation type="submission" date="2020-02" db="EMBL/GenBank/DDBJ databases">
        <authorList>
            <person name="Littmann E."/>
            <person name="Sorbara M."/>
        </authorList>
    </citation>
    <scope>NUCLEOTIDE SEQUENCE</scope>
    <source>
        <strain evidence="2">MSK.22.53</strain>
    </source>
</reference>
<sequence>MDIREVVKMYLSVNGITITHFSKCIGRNYAVVNKWLNGNPEIKMKEDTMKRIYAFLSGKYYLTVDEAIETGGDEKTCK</sequence>
<dbReference type="AlphaFoldDB" id="A0AAJ3F6V9"/>
<organism evidence="2 3">
    <name type="scientific">Mediterraneibacter gnavus</name>
    <name type="common">Ruminococcus gnavus</name>
    <dbReference type="NCBI Taxonomy" id="33038"/>
    <lineage>
        <taxon>Bacteria</taxon>
        <taxon>Bacillati</taxon>
        <taxon>Bacillota</taxon>
        <taxon>Clostridia</taxon>
        <taxon>Lachnospirales</taxon>
        <taxon>Lachnospiraceae</taxon>
        <taxon>Mediterraneibacter</taxon>
    </lineage>
</organism>
<evidence type="ECO:0000313" key="2">
    <source>
        <dbReference type="EMBL" id="NSI19003.1"/>
    </source>
</evidence>
<dbReference type="RefSeq" id="WP_118315823.1">
    <property type="nucleotide sequence ID" value="NZ_JAAIRM010000008.1"/>
</dbReference>
<dbReference type="Proteomes" id="UP001296643">
    <property type="component" value="Unassembled WGS sequence"/>
</dbReference>
<comment type="caution">
    <text evidence="2">The sequence shown here is derived from an EMBL/GenBank/DDBJ whole genome shotgun (WGS) entry which is preliminary data.</text>
</comment>
<gene>
    <name evidence="2" type="ORF">G4958_06520</name>
    <name evidence="1" type="ORF">O4N78_01955</name>
</gene>
<dbReference type="EMBL" id="JAPZEG010000001">
    <property type="protein sequence ID" value="MDE1202352.1"/>
    <property type="molecule type" value="Genomic_DNA"/>
</dbReference>
<dbReference type="EMBL" id="JAAIRM010000008">
    <property type="protein sequence ID" value="NSI19003.1"/>
    <property type="molecule type" value="Genomic_DNA"/>
</dbReference>
<reference evidence="2" key="1">
    <citation type="journal article" date="2020" name="Cell Host Microbe">
        <title>Functional and Genomic Variation between Human-Derived Isolates of Lachnospiraceae Reveals Inter- and Intra-Species Diversity.</title>
        <authorList>
            <person name="Sorbara M.T."/>
            <person name="Littmann E.R."/>
            <person name="Fontana E."/>
            <person name="Moody T.U."/>
            <person name="Kohout C.E."/>
            <person name="Gjonbalaj M."/>
            <person name="Eaton V."/>
            <person name="Seok R."/>
            <person name="Leiner I.M."/>
            <person name="Pamer E.G."/>
        </authorList>
    </citation>
    <scope>NUCLEOTIDE SEQUENCE</scope>
    <source>
        <strain evidence="2">MSK.22.53</strain>
    </source>
</reference>
<accession>A0AAJ3F6V9</accession>
<reference evidence="1" key="3">
    <citation type="submission" date="2022-12" db="EMBL/GenBank/DDBJ databases">
        <title>Genome of R. gnavus strain RSHDN_120.</title>
        <authorList>
            <person name="Abdugheni R."/>
        </authorList>
    </citation>
    <scope>NUCLEOTIDE SEQUENCE</scope>
    <source>
        <strain evidence="1">RSHDN_120</strain>
    </source>
</reference>